<dbReference type="PANTHER" id="PTHR30005">
    <property type="entry name" value="EXOPOLYPHOSPHATASE"/>
    <property type="match status" value="1"/>
</dbReference>
<dbReference type="CDD" id="cd24053">
    <property type="entry name" value="ASKHA_NBD_EcPPX-GppA-like"/>
    <property type="match status" value="1"/>
</dbReference>
<keyword evidence="3" id="KW-1185">Reference proteome</keyword>
<dbReference type="SUPFAM" id="SSF53067">
    <property type="entry name" value="Actin-like ATPase domain"/>
    <property type="match status" value="2"/>
</dbReference>
<dbReference type="InterPro" id="IPR003695">
    <property type="entry name" value="Ppx_GppA_N"/>
</dbReference>
<dbReference type="InterPro" id="IPR043129">
    <property type="entry name" value="ATPase_NBD"/>
</dbReference>
<organism evidence="2 3">
    <name type="scientific">Massilia varians</name>
    <dbReference type="NCBI Taxonomy" id="457921"/>
    <lineage>
        <taxon>Bacteria</taxon>
        <taxon>Pseudomonadati</taxon>
        <taxon>Pseudomonadota</taxon>
        <taxon>Betaproteobacteria</taxon>
        <taxon>Burkholderiales</taxon>
        <taxon>Oxalobacteraceae</taxon>
        <taxon>Telluria group</taxon>
        <taxon>Massilia</taxon>
    </lineage>
</organism>
<dbReference type="Gene3D" id="3.30.420.40">
    <property type="match status" value="1"/>
</dbReference>
<evidence type="ECO:0000313" key="2">
    <source>
        <dbReference type="EMBL" id="BDT58618.1"/>
    </source>
</evidence>
<dbReference type="PANTHER" id="PTHR30005:SF0">
    <property type="entry name" value="RETROGRADE REGULATION PROTEIN 2"/>
    <property type="match status" value="1"/>
</dbReference>
<name>A0ABM8C5W7_9BURK</name>
<protein>
    <recommendedName>
        <fullName evidence="1">Ppx/GppA phosphatase N-terminal domain-containing protein</fullName>
    </recommendedName>
</protein>
<accession>A0ABM8C5W7</accession>
<dbReference type="Proteomes" id="UP001163336">
    <property type="component" value="Chromosome"/>
</dbReference>
<dbReference type="InterPro" id="IPR050273">
    <property type="entry name" value="GppA/Ppx_hydrolase"/>
</dbReference>
<gene>
    <name evidence="2" type="ORF">MasN3_21120</name>
</gene>
<evidence type="ECO:0000313" key="3">
    <source>
        <dbReference type="Proteomes" id="UP001163336"/>
    </source>
</evidence>
<dbReference type="EMBL" id="AP026966">
    <property type="protein sequence ID" value="BDT58618.1"/>
    <property type="molecule type" value="Genomic_DNA"/>
</dbReference>
<sequence>MADVSCGIALAGPPMIHHATDCPRYAAVELGSDSFRLHVGRIEHGELALEASLSERVALAASFEEDGSLCEAAMRRALHCLRGFAEALDAWRPRAVRAVATVALRMARNGPVFLPAAERALRRPIEPIAGDEAGRLVYLGVASTLARAARQEDGPRLVVDIGGASTELVLGRGPTIERIESFKVGAVRQSLSFFADGRIDAAGFDAAVGSGRSRFAETALAGRRWGQAYGACGTVRALGEIAREDGLGALTPEVLHALRERFLRAGHVARIRLAWPAATRAPYLAGGLALLIALVEECGVAEVVPVHAGLRVGALWDLHRRADLTL</sequence>
<feature type="domain" description="Ppx/GppA phosphatase N-terminal" evidence="1">
    <location>
        <begin position="42"/>
        <end position="318"/>
    </location>
</feature>
<evidence type="ECO:0000259" key="1">
    <source>
        <dbReference type="Pfam" id="PF02541"/>
    </source>
</evidence>
<dbReference type="Pfam" id="PF02541">
    <property type="entry name" value="Ppx-GppA"/>
    <property type="match status" value="1"/>
</dbReference>
<reference evidence="2" key="1">
    <citation type="submission" date="2022-11" db="EMBL/GenBank/DDBJ databases">
        <title>Isolation and characterization of PLA-degrading bacterium Massilia sp. from Antarctic soil.</title>
        <authorList>
            <person name="Sato K."/>
            <person name="Gomez-Fuentes C."/>
            <person name="Ahmad S.A."/>
            <person name="Zulkharnain A."/>
        </authorList>
    </citation>
    <scope>NUCLEOTIDE SEQUENCE</scope>
    <source>
        <strain evidence="2">N-3</strain>
    </source>
</reference>
<dbReference type="Gene3D" id="3.30.420.150">
    <property type="entry name" value="Exopolyphosphatase. Domain 2"/>
    <property type="match status" value="1"/>
</dbReference>
<proteinExistence type="predicted"/>